<keyword evidence="6 9" id="KW-0822">Tryptophan biosynthesis</keyword>
<dbReference type="GO" id="GO:0004425">
    <property type="term" value="F:indole-3-glycerol-phosphate synthase activity"/>
    <property type="evidence" value="ECO:0007669"/>
    <property type="project" value="UniProtKB-UniRule"/>
</dbReference>
<name>A0A0A8PGA9_9ACTN</name>
<accession>A0A0A8PGA9</accession>
<dbReference type="OrthoDB" id="9804217at2"/>
<dbReference type="EMBL" id="LT618793">
    <property type="protein sequence ID" value="SCQ78304.1"/>
    <property type="molecule type" value="Genomic_DNA"/>
</dbReference>
<dbReference type="PANTHER" id="PTHR22854:SF2">
    <property type="entry name" value="INDOLE-3-GLYCEROL-PHOSPHATE SYNTHASE"/>
    <property type="match status" value="1"/>
</dbReference>
<dbReference type="InterPro" id="IPR001468">
    <property type="entry name" value="Indole-3-GlycerolPSynthase_CS"/>
</dbReference>
<keyword evidence="4 9" id="KW-0028">Amino-acid biosynthesis</keyword>
<keyword evidence="8 9" id="KW-0456">Lyase</keyword>
<dbReference type="InterPro" id="IPR013785">
    <property type="entry name" value="Aldolase_TIM"/>
</dbReference>
<dbReference type="GO" id="GO:0004640">
    <property type="term" value="F:phosphoribosylanthranilate isomerase activity"/>
    <property type="evidence" value="ECO:0007669"/>
    <property type="project" value="TreeGrafter"/>
</dbReference>
<comment type="pathway">
    <text evidence="2 9">Amino-acid biosynthesis; L-tryptophan biosynthesis; L-tryptophan from chorismate: step 4/5.</text>
</comment>
<evidence type="ECO:0000256" key="6">
    <source>
        <dbReference type="ARBA" id="ARBA00022822"/>
    </source>
</evidence>
<comment type="catalytic activity">
    <reaction evidence="1 9">
        <text>1-(2-carboxyphenylamino)-1-deoxy-D-ribulose 5-phosphate + H(+) = (1S,2R)-1-C-(indol-3-yl)glycerol 3-phosphate + CO2 + H2O</text>
        <dbReference type="Rhea" id="RHEA:23476"/>
        <dbReference type="ChEBI" id="CHEBI:15377"/>
        <dbReference type="ChEBI" id="CHEBI:15378"/>
        <dbReference type="ChEBI" id="CHEBI:16526"/>
        <dbReference type="ChEBI" id="CHEBI:58613"/>
        <dbReference type="ChEBI" id="CHEBI:58866"/>
        <dbReference type="EC" id="4.1.1.48"/>
    </reaction>
</comment>
<evidence type="ECO:0000256" key="4">
    <source>
        <dbReference type="ARBA" id="ARBA00022605"/>
    </source>
</evidence>
<dbReference type="HAMAP" id="MF_00134_B">
    <property type="entry name" value="IGPS_B"/>
    <property type="match status" value="1"/>
</dbReference>
<feature type="region of interest" description="Disordered" evidence="10">
    <location>
        <begin position="258"/>
        <end position="286"/>
    </location>
</feature>
<protein>
    <recommendedName>
        <fullName evidence="9">Indole-3-glycerol phosphate synthase</fullName>
        <shortName evidence="9">IGPS</shortName>
        <ecNumber evidence="9">4.1.1.48</ecNumber>
    </recommendedName>
</protein>
<gene>
    <name evidence="9" type="primary">trpC</name>
    <name evidence="12" type="ORF">PFR_JS23_1049</name>
</gene>
<feature type="domain" description="Indole-3-glycerol phosphate synthase" evidence="11">
    <location>
        <begin position="48"/>
        <end position="255"/>
    </location>
</feature>
<dbReference type="UniPathway" id="UPA00035">
    <property type="reaction ID" value="UER00043"/>
</dbReference>
<evidence type="ECO:0000256" key="2">
    <source>
        <dbReference type="ARBA" id="ARBA00004696"/>
    </source>
</evidence>
<evidence type="ECO:0000256" key="10">
    <source>
        <dbReference type="SAM" id="MobiDB-lite"/>
    </source>
</evidence>
<evidence type="ECO:0000256" key="5">
    <source>
        <dbReference type="ARBA" id="ARBA00022793"/>
    </source>
</evidence>
<evidence type="ECO:0000256" key="3">
    <source>
        <dbReference type="ARBA" id="ARBA00008737"/>
    </source>
</evidence>
<keyword evidence="5 9" id="KW-0210">Decarboxylase</keyword>
<evidence type="ECO:0000256" key="8">
    <source>
        <dbReference type="ARBA" id="ARBA00023239"/>
    </source>
</evidence>
<organism evidence="12 13">
    <name type="scientific">Propionibacterium freudenreichii</name>
    <dbReference type="NCBI Taxonomy" id="1744"/>
    <lineage>
        <taxon>Bacteria</taxon>
        <taxon>Bacillati</taxon>
        <taxon>Actinomycetota</taxon>
        <taxon>Actinomycetes</taxon>
        <taxon>Propionibacteriales</taxon>
        <taxon>Propionibacteriaceae</taxon>
        <taxon>Propionibacterium</taxon>
    </lineage>
</organism>
<evidence type="ECO:0000256" key="9">
    <source>
        <dbReference type="HAMAP-Rule" id="MF_00134"/>
    </source>
</evidence>
<evidence type="ECO:0000259" key="11">
    <source>
        <dbReference type="Pfam" id="PF00218"/>
    </source>
</evidence>
<feature type="compositionally biased region" description="Low complexity" evidence="10">
    <location>
        <begin position="259"/>
        <end position="274"/>
    </location>
</feature>
<dbReference type="PANTHER" id="PTHR22854">
    <property type="entry name" value="TRYPTOPHAN BIOSYNTHESIS PROTEIN"/>
    <property type="match status" value="1"/>
</dbReference>
<dbReference type="AlphaFoldDB" id="A0A0A8PGA9"/>
<dbReference type="InterPro" id="IPR045186">
    <property type="entry name" value="Indole-3-glycerol_P_synth"/>
</dbReference>
<dbReference type="CDD" id="cd00331">
    <property type="entry name" value="IGPS"/>
    <property type="match status" value="1"/>
</dbReference>
<dbReference type="HAMAP" id="MF_00134_A">
    <property type="entry name" value="IGPS_A"/>
    <property type="match status" value="1"/>
</dbReference>
<evidence type="ECO:0000256" key="1">
    <source>
        <dbReference type="ARBA" id="ARBA00001633"/>
    </source>
</evidence>
<dbReference type="NCBIfam" id="NF001369">
    <property type="entry name" value="PRK00278.1-1"/>
    <property type="match status" value="1"/>
</dbReference>
<proteinExistence type="inferred from homology"/>
<evidence type="ECO:0000313" key="13">
    <source>
        <dbReference type="Proteomes" id="UP000250080"/>
    </source>
</evidence>
<evidence type="ECO:0000256" key="7">
    <source>
        <dbReference type="ARBA" id="ARBA00023141"/>
    </source>
</evidence>
<sequence length="286" mass="30353">MTTVLDDIITGVRADMAARMAVVAPSQLKERIRWMGPTLDPRPGFGGDTISVISEVKRSSPSKGALATIEDPATIASAYEAGGAAAISVLTERHRFNGTLDDLRAVREAVGIPVLRKDFVVDPYQVLEARAFGADLVLLIVAALDDKQLAGLYDLALSLGLLPLIEVHTAEEMRRAALLKPELVGVNNRNLKTLDVDLAQFERLAPLAPHDAIVVAESGIRDAADVQRVRAAGADVVLVGEALVTSGNPREAVQTMIEATRPGRGPAGSPGRATVMNDDRQGESNE</sequence>
<dbReference type="FunFam" id="3.20.20.70:FF:000024">
    <property type="entry name" value="Indole-3-glycerol phosphate synthase"/>
    <property type="match status" value="1"/>
</dbReference>
<dbReference type="OMA" id="RGPHDLI"/>
<dbReference type="SUPFAM" id="SSF51366">
    <property type="entry name" value="Ribulose-phoshate binding barrel"/>
    <property type="match status" value="1"/>
</dbReference>
<dbReference type="RefSeq" id="WP_013161086.1">
    <property type="nucleotide sequence ID" value="NZ_CCYN01000033.1"/>
</dbReference>
<reference evidence="12 13" key="1">
    <citation type="submission" date="2016-09" db="EMBL/GenBank/DDBJ databases">
        <authorList>
            <person name="Laine KS P."/>
        </authorList>
    </citation>
    <scope>NUCLEOTIDE SEQUENCE [LARGE SCALE GENOMIC DNA]</scope>
    <source>
        <strain evidence="12">PFRJS-23</strain>
    </source>
</reference>
<evidence type="ECO:0000313" key="12">
    <source>
        <dbReference type="EMBL" id="SCQ78304.1"/>
    </source>
</evidence>
<dbReference type="Gene3D" id="3.20.20.70">
    <property type="entry name" value="Aldolase class I"/>
    <property type="match status" value="1"/>
</dbReference>
<dbReference type="Proteomes" id="UP000250080">
    <property type="component" value="Chromosome I"/>
</dbReference>
<comment type="similarity">
    <text evidence="3 9">Belongs to the TrpC family.</text>
</comment>
<dbReference type="Pfam" id="PF00218">
    <property type="entry name" value="IGPS"/>
    <property type="match status" value="1"/>
</dbReference>
<keyword evidence="7 9" id="KW-0057">Aromatic amino acid biosynthesis</keyword>
<dbReference type="EC" id="4.1.1.48" evidence="9"/>
<dbReference type="GO" id="GO:0000162">
    <property type="term" value="P:L-tryptophan biosynthetic process"/>
    <property type="evidence" value="ECO:0007669"/>
    <property type="project" value="UniProtKB-UniRule"/>
</dbReference>
<feature type="compositionally biased region" description="Basic and acidic residues" evidence="10">
    <location>
        <begin position="277"/>
        <end position="286"/>
    </location>
</feature>
<dbReference type="InterPro" id="IPR011060">
    <property type="entry name" value="RibuloseP-bd_barrel"/>
</dbReference>
<dbReference type="InterPro" id="IPR013798">
    <property type="entry name" value="Indole-3-glycerol_P_synth_dom"/>
</dbReference>
<dbReference type="NCBIfam" id="NF001377">
    <property type="entry name" value="PRK00278.2-4"/>
    <property type="match status" value="1"/>
</dbReference>
<dbReference type="PROSITE" id="PS00614">
    <property type="entry name" value="IGPS"/>
    <property type="match status" value="1"/>
</dbReference>